<protein>
    <submittedName>
        <fullName evidence="3">Protein LURP-one-related 8-like isoform X1</fullName>
    </submittedName>
</protein>
<evidence type="ECO:0000313" key="3">
    <source>
        <dbReference type="RefSeq" id="XP_008812288.2"/>
    </source>
</evidence>
<dbReference type="GeneID" id="103723214"/>
<dbReference type="Gene3D" id="2.40.160.200">
    <property type="entry name" value="LURP1-related"/>
    <property type="match status" value="1"/>
</dbReference>
<reference evidence="3" key="1">
    <citation type="submission" date="2025-08" db="UniProtKB">
        <authorList>
            <consortium name="RefSeq"/>
        </authorList>
    </citation>
    <scope>IDENTIFICATION</scope>
    <source>
        <tissue evidence="3">Young leaves</tissue>
    </source>
</reference>
<evidence type="ECO:0000256" key="1">
    <source>
        <dbReference type="ARBA" id="ARBA00005437"/>
    </source>
</evidence>
<dbReference type="KEGG" id="pda:103723214"/>
<proteinExistence type="inferred from homology"/>
<dbReference type="Pfam" id="PF04525">
    <property type="entry name" value="LOR"/>
    <property type="match status" value="1"/>
</dbReference>
<name>A0A8B7D3A9_PHODC</name>
<dbReference type="InterPro" id="IPR038595">
    <property type="entry name" value="LOR_sf"/>
</dbReference>
<keyword evidence="2" id="KW-1185">Reference proteome</keyword>
<dbReference type="InterPro" id="IPR007612">
    <property type="entry name" value="LOR"/>
</dbReference>
<dbReference type="OrthoDB" id="652749at2759"/>
<dbReference type="InterPro" id="IPR025659">
    <property type="entry name" value="Tubby-like_C"/>
</dbReference>
<dbReference type="PANTHER" id="PTHR31087">
    <property type="match status" value="1"/>
</dbReference>
<gene>
    <name evidence="3" type="primary">LOC103723214</name>
</gene>
<organism evidence="2 3">
    <name type="scientific">Phoenix dactylifera</name>
    <name type="common">Date palm</name>
    <dbReference type="NCBI Taxonomy" id="42345"/>
    <lineage>
        <taxon>Eukaryota</taxon>
        <taxon>Viridiplantae</taxon>
        <taxon>Streptophyta</taxon>
        <taxon>Embryophyta</taxon>
        <taxon>Tracheophyta</taxon>
        <taxon>Spermatophyta</taxon>
        <taxon>Magnoliopsida</taxon>
        <taxon>Liliopsida</taxon>
        <taxon>Arecaceae</taxon>
        <taxon>Coryphoideae</taxon>
        <taxon>Phoeniceae</taxon>
        <taxon>Phoenix</taxon>
    </lineage>
</organism>
<dbReference type="AlphaFoldDB" id="A0A8B7D3A9"/>
<dbReference type="Proteomes" id="UP000228380">
    <property type="component" value="Unplaced"/>
</dbReference>
<sequence length="219" mass="24802">METSEGKEAPMEDWSNIGAGEPAGSPRGVFPELCSPYPVQLTVWCRSLLFNGHGYTVFDDSDGRMVFRVDNYAHNWRQEAVLMDRAGNVLLTIRRCRKILNLMESWEAYKGDKDGLGMVGHQRPLFKATKELGAPSCTVSMVRTRGMEPLGYRMCWSRQNEWSKIYEAAANAPLVAEVRRKYGASTKTLLDKDVLTLRVQPWMDQAIAMAMVMILNSMR</sequence>
<dbReference type="PANTHER" id="PTHR31087:SF161">
    <property type="entry name" value="TUBBY C 2 FAMILY PROTEIN"/>
    <property type="match status" value="1"/>
</dbReference>
<dbReference type="SUPFAM" id="SSF54518">
    <property type="entry name" value="Tubby C-terminal domain-like"/>
    <property type="match status" value="1"/>
</dbReference>
<dbReference type="RefSeq" id="XP_008812288.2">
    <property type="nucleotide sequence ID" value="XM_008814066.3"/>
</dbReference>
<accession>A0A8B7D3A9</accession>
<comment type="similarity">
    <text evidence="1">Belongs to the LOR family.</text>
</comment>
<evidence type="ECO:0000313" key="2">
    <source>
        <dbReference type="Proteomes" id="UP000228380"/>
    </source>
</evidence>